<keyword evidence="4" id="KW-1185">Reference proteome</keyword>
<evidence type="ECO:0000313" key="4">
    <source>
        <dbReference type="Proteomes" id="UP000053237"/>
    </source>
</evidence>
<gene>
    <name evidence="3" type="ORF">BN9_059610</name>
</gene>
<feature type="signal peptide" evidence="2">
    <location>
        <begin position="1"/>
        <end position="20"/>
    </location>
</feature>
<evidence type="ECO:0000256" key="1">
    <source>
        <dbReference type="SAM" id="Phobius"/>
    </source>
</evidence>
<feature type="chain" id="PRO_5001532433" description="Secreted protein" evidence="2">
    <location>
        <begin position="21"/>
        <end position="177"/>
    </location>
</feature>
<dbReference type="EMBL" id="CAIX01000088">
    <property type="protein sequence ID" value="CCI45114.1"/>
    <property type="molecule type" value="Genomic_DNA"/>
</dbReference>
<keyword evidence="2" id="KW-0732">Signal</keyword>
<keyword evidence="1" id="KW-1133">Transmembrane helix</keyword>
<evidence type="ECO:0000313" key="3">
    <source>
        <dbReference type="EMBL" id="CCI45114.1"/>
    </source>
</evidence>
<comment type="caution">
    <text evidence="3">The sequence shown here is derived from an EMBL/GenBank/DDBJ whole genome shotgun (WGS) entry which is preliminary data.</text>
</comment>
<reference evidence="3 4" key="1">
    <citation type="submission" date="2012-05" db="EMBL/GenBank/DDBJ databases">
        <title>Recombination and specialization in a pathogen metapopulation.</title>
        <authorList>
            <person name="Gardiner A."/>
            <person name="Kemen E."/>
            <person name="Schultz-Larsen T."/>
            <person name="MacLean D."/>
            <person name="Van Oosterhout C."/>
            <person name="Jones J.D.G."/>
        </authorList>
    </citation>
    <scope>NUCLEOTIDE SEQUENCE [LARGE SCALE GENOMIC DNA]</scope>
    <source>
        <strain evidence="3 4">Ac Nc2</strain>
    </source>
</reference>
<accession>A0A024GEJ3</accession>
<evidence type="ECO:0000256" key="2">
    <source>
        <dbReference type="SAM" id="SignalP"/>
    </source>
</evidence>
<dbReference type="InParanoid" id="A0A024GEJ3"/>
<keyword evidence="1" id="KW-0812">Transmembrane</keyword>
<dbReference type="AlphaFoldDB" id="A0A024GEJ3"/>
<evidence type="ECO:0008006" key="5">
    <source>
        <dbReference type="Google" id="ProtNLM"/>
    </source>
</evidence>
<keyword evidence="1" id="KW-0472">Membrane</keyword>
<sequence>MFHSLHTIHILSWLISNVVCATVCTFVPSTSHVIISIMFFSRFLSASLLVSMRRTMKARMHTHVLVPESLRILRRPCLIYIRYLNGRIKQSIDLEKSSSEHGRNITADILKSHCFCLVSTIKSVLKSIDVIRGGHVLLSIFFDRITCLCRSLHPSTMKLLRPEGKSNKEIPLCKPTD</sequence>
<proteinExistence type="predicted"/>
<dbReference type="Proteomes" id="UP000053237">
    <property type="component" value="Unassembled WGS sequence"/>
</dbReference>
<organism evidence="3 4">
    <name type="scientific">Albugo candida</name>
    <dbReference type="NCBI Taxonomy" id="65357"/>
    <lineage>
        <taxon>Eukaryota</taxon>
        <taxon>Sar</taxon>
        <taxon>Stramenopiles</taxon>
        <taxon>Oomycota</taxon>
        <taxon>Peronosporomycetes</taxon>
        <taxon>Albuginales</taxon>
        <taxon>Albuginaceae</taxon>
        <taxon>Albugo</taxon>
    </lineage>
</organism>
<name>A0A024GEJ3_9STRA</name>
<feature type="transmembrane region" description="Helical" evidence="1">
    <location>
        <begin position="30"/>
        <end position="50"/>
    </location>
</feature>
<protein>
    <recommendedName>
        <fullName evidence="5">Secreted protein</fullName>
    </recommendedName>
</protein>